<evidence type="ECO:0000256" key="6">
    <source>
        <dbReference type="ARBA" id="ARBA00023212"/>
    </source>
</evidence>
<dbReference type="PANTHER" id="PTHR18916">
    <property type="entry name" value="DYNACTIN 1-RELATED MICROTUBULE-BINDING"/>
    <property type="match status" value="1"/>
</dbReference>
<dbReference type="AlphaFoldDB" id="A0A077WWG8"/>
<dbReference type="PANTHER" id="PTHR18916:SF6">
    <property type="entry name" value="DYNACTIN SUBUNIT 1"/>
    <property type="match status" value="1"/>
</dbReference>
<dbReference type="Pfam" id="PF01302">
    <property type="entry name" value="CAP_GLY"/>
    <property type="match status" value="1"/>
</dbReference>
<keyword evidence="4" id="KW-0243">Dynein</keyword>
<feature type="compositionally biased region" description="Low complexity" evidence="7">
    <location>
        <begin position="126"/>
        <end position="136"/>
    </location>
</feature>
<dbReference type="Gene3D" id="2.30.30.190">
    <property type="entry name" value="CAP Gly-rich-like domain"/>
    <property type="match status" value="1"/>
</dbReference>
<dbReference type="PROSITE" id="PS50245">
    <property type="entry name" value="CAP_GLY_2"/>
    <property type="match status" value="1"/>
</dbReference>
<proteinExistence type="predicted"/>
<evidence type="ECO:0000256" key="4">
    <source>
        <dbReference type="ARBA" id="ARBA00023017"/>
    </source>
</evidence>
<dbReference type="OrthoDB" id="2130750at2759"/>
<dbReference type="SMART" id="SM01052">
    <property type="entry name" value="CAP_GLY"/>
    <property type="match status" value="1"/>
</dbReference>
<sequence>MPLFNFFKNKQRHQKLVDESYNPTISCTRTSSEDPPPYTRSSATSSISDKDTMSLRESEKTPPNMLLIPPGQDPSSQHYDLQKSFSSPSTAREQHDVTNRFKGHDEFDAMLQQETQAISDQVAKRQQQQQQQQQQQVKPKSTRLTFELPERPPRPSSRTSSHHAYPYAYKRYSLPDEIILSSIRKIPRRPSTSLFRFFGGGSSSHERPIVMEPTYGDHVNILHRPSVLTGRVRYIGPVEDAPGNDWFGIELDVPVGSNDGVRDGKRYFQTDRNRGIFVRREDVVLLDD</sequence>
<dbReference type="InterPro" id="IPR036859">
    <property type="entry name" value="CAP-Gly_dom_sf"/>
</dbReference>
<keyword evidence="5" id="KW-0175">Coiled coil</keyword>
<feature type="domain" description="CAP-Gly" evidence="8">
    <location>
        <begin position="246"/>
        <end position="279"/>
    </location>
</feature>
<feature type="compositionally biased region" description="Polar residues" evidence="7">
    <location>
        <begin position="73"/>
        <end position="91"/>
    </location>
</feature>
<evidence type="ECO:0000256" key="3">
    <source>
        <dbReference type="ARBA" id="ARBA00022701"/>
    </source>
</evidence>
<feature type="region of interest" description="Disordered" evidence="7">
    <location>
        <begin position="1"/>
        <end position="95"/>
    </location>
</feature>
<organism evidence="9">
    <name type="scientific">Lichtheimia ramosa</name>
    <dbReference type="NCBI Taxonomy" id="688394"/>
    <lineage>
        <taxon>Eukaryota</taxon>
        <taxon>Fungi</taxon>
        <taxon>Fungi incertae sedis</taxon>
        <taxon>Mucoromycota</taxon>
        <taxon>Mucoromycotina</taxon>
        <taxon>Mucoromycetes</taxon>
        <taxon>Mucorales</taxon>
        <taxon>Lichtheimiaceae</taxon>
        <taxon>Lichtheimia</taxon>
    </lineage>
</organism>
<evidence type="ECO:0000313" key="9">
    <source>
        <dbReference type="EMBL" id="CDS11157.1"/>
    </source>
</evidence>
<keyword evidence="6" id="KW-0206">Cytoskeleton</keyword>
<dbReference type="EMBL" id="LK023346">
    <property type="protein sequence ID" value="CDS11157.1"/>
    <property type="molecule type" value="Genomic_DNA"/>
</dbReference>
<keyword evidence="2" id="KW-0963">Cytoplasm</keyword>
<feature type="region of interest" description="Disordered" evidence="7">
    <location>
        <begin position="124"/>
        <end position="163"/>
    </location>
</feature>
<name>A0A077WWG8_9FUNG</name>
<evidence type="ECO:0000256" key="2">
    <source>
        <dbReference type="ARBA" id="ARBA00022490"/>
    </source>
</evidence>
<dbReference type="GO" id="GO:0030286">
    <property type="term" value="C:dynein complex"/>
    <property type="evidence" value="ECO:0007669"/>
    <property type="project" value="UniProtKB-KW"/>
</dbReference>
<evidence type="ECO:0000256" key="7">
    <source>
        <dbReference type="SAM" id="MobiDB-lite"/>
    </source>
</evidence>
<feature type="compositionally biased region" description="Polar residues" evidence="7">
    <location>
        <begin position="21"/>
        <end position="30"/>
    </location>
</feature>
<comment type="subcellular location">
    <subcellularLocation>
        <location evidence="1">Cytoplasm</location>
        <location evidence="1">Cytoskeleton</location>
        <location evidence="1">Spindle</location>
    </subcellularLocation>
</comment>
<evidence type="ECO:0000256" key="5">
    <source>
        <dbReference type="ARBA" id="ARBA00023054"/>
    </source>
</evidence>
<gene>
    <name evidence="9" type="ORF">LRAMOSA03420</name>
</gene>
<dbReference type="SUPFAM" id="SSF74924">
    <property type="entry name" value="Cap-Gly domain"/>
    <property type="match status" value="1"/>
</dbReference>
<accession>A0A077WWG8</accession>
<dbReference type="InterPro" id="IPR000938">
    <property type="entry name" value="CAP-Gly_domain"/>
</dbReference>
<keyword evidence="3" id="KW-0493">Microtubule</keyword>
<reference evidence="9" key="1">
    <citation type="journal article" date="2014" name="Genome Announc.">
        <title>De novo whole-genome sequence and genome annotation of Lichtheimia ramosa.</title>
        <authorList>
            <person name="Linde J."/>
            <person name="Schwartze V."/>
            <person name="Binder U."/>
            <person name="Lass-Florl C."/>
            <person name="Voigt K."/>
            <person name="Horn F."/>
        </authorList>
    </citation>
    <scope>NUCLEOTIDE SEQUENCE</scope>
    <source>
        <strain evidence="9">JMRC FSU:6197</strain>
    </source>
</reference>
<dbReference type="GO" id="GO:0005819">
    <property type="term" value="C:spindle"/>
    <property type="evidence" value="ECO:0007669"/>
    <property type="project" value="UniProtKB-SubCell"/>
</dbReference>
<evidence type="ECO:0000256" key="1">
    <source>
        <dbReference type="ARBA" id="ARBA00004186"/>
    </source>
</evidence>
<feature type="compositionally biased region" description="Basic and acidic residues" evidence="7">
    <location>
        <begin position="48"/>
        <end position="60"/>
    </location>
</feature>
<dbReference type="GO" id="GO:0005874">
    <property type="term" value="C:microtubule"/>
    <property type="evidence" value="ECO:0007669"/>
    <property type="project" value="UniProtKB-KW"/>
</dbReference>
<protein>
    <recommendedName>
        <fullName evidence="8">CAP-Gly domain-containing protein</fullName>
    </recommendedName>
</protein>
<evidence type="ECO:0000259" key="8">
    <source>
        <dbReference type="PROSITE" id="PS50245"/>
    </source>
</evidence>